<feature type="compositionally biased region" description="Acidic residues" evidence="1">
    <location>
        <begin position="176"/>
        <end position="186"/>
    </location>
</feature>
<sequence length="1155" mass="125837">MKKRHQAGKRIAAWLMALSLCMTAVPAEQVVYAAGGQNETEVTELTELTEVPESAEAMKDSETTEKTGAGEKAEAEEAGTESKAEVTETTESEETSEIPADTESTESSEIPADTESTESSEIPAGTESTESSEMPADTESTEIPETTENTESTQATEDSEMTDDTESTEALIGDTEAADTEKEESEDILKKDGNVTPGSTYAAATSIGLNTTYNATTSSTSRRHWYKFTMSKAGMVQLKFAHVNLSGTNNSAAWEIDFIADQYGSAMVSVDSSFSDTQNQTAKIGLEAGTYYVQITGNIGFTTAGSAAYSFSVQYEDTYCETEQNNTIAAADNYDRLGQTITGSISSASDTDYYKITSTTKGYLSFQLQHDKVSGRLSTDIYSVAVCDAAGNTMYTMTSKKDEEKTESVNFGLDAGTYYLKVSGIQYMDASGSLTVQGANGETYKLKASWTNADNWESESNDDINTADTMTSGKAVYGSLYGVSDSDYYGFQTTKDGYIVINLQHSKVTGRQNKAIYAVTVCDTSGNSIYEMTSKVEDESTDSIKLGLSAGKYYIKVAGQNAYYGGNYVIKTTFKACSTWEHESNDTYDTANTAVSGTTYSGDIRTYSDVDYFKTSLSANGYINVKLTHPVVSGQETTNMFVLSVIRKVDKDQYTEVYTTKIRGGDTSISTPNLGLPKGEYYIKIAGTGNTTGTLLSGTSYPVNYDVCIIAKTASDREVESNDSAATANTVKNGKTYYGSTSSSSDKDYYKIKMSKAGYLQIKFGHKNSQSTASCYNVVLYNKDNSEIYKFTNTGTETSYTSCKLGLDAGEYYVCVSQASTLYTGDYTICMTQKAASGWETENNGDWASADNIKVGKAVNGVITGYTSDEDCYRFTLTKAQYINFSLAHEKINDAGRSWYVTLYNANGKRVSRKDDDHIYSYAGSTYTESKAVKLSKGTYYLKVQAFAKNAVEKEYTLCVNKIENRKTSVTSVKSTAYNKLKVSWKVVPAATSYQIYRSTAKDGDYQNIKTINSVGTSSWTDGSVKTGKTYYYKIKTVVKTQNGEQTSGFSNVKSAKAVPAKTTLKAKASDAKNVKLTWSKVKGASGYEIYRSNSKDGKCSKVKTISKGSTTSYKNGKLKKSTTYYYKIRAYRKVNGKKVYGSYSSVVSVKTKAK</sequence>
<dbReference type="Proteomes" id="UP000283586">
    <property type="component" value="Unassembled WGS sequence"/>
</dbReference>
<dbReference type="Gene3D" id="2.60.40.10">
    <property type="entry name" value="Immunoglobulins"/>
    <property type="match status" value="2"/>
</dbReference>
<keyword evidence="2" id="KW-0732">Signal</keyword>
<dbReference type="InterPro" id="IPR036116">
    <property type="entry name" value="FN3_sf"/>
</dbReference>
<dbReference type="CDD" id="cd00063">
    <property type="entry name" value="FN3"/>
    <property type="match status" value="1"/>
</dbReference>
<proteinExistence type="predicted"/>
<dbReference type="Gene3D" id="2.60.120.380">
    <property type="match status" value="6"/>
</dbReference>
<evidence type="ECO:0000256" key="1">
    <source>
        <dbReference type="SAM" id="MobiDB-lite"/>
    </source>
</evidence>
<dbReference type="InterPro" id="IPR003961">
    <property type="entry name" value="FN3_dom"/>
</dbReference>
<comment type="caution">
    <text evidence="4">The sequence shown here is derived from an EMBL/GenBank/DDBJ whole genome shotgun (WGS) entry which is preliminary data.</text>
</comment>
<dbReference type="SUPFAM" id="SSF49265">
    <property type="entry name" value="Fibronectin type III"/>
    <property type="match status" value="1"/>
</dbReference>
<reference evidence="4 5" key="1">
    <citation type="submission" date="2018-08" db="EMBL/GenBank/DDBJ databases">
        <title>A genome reference for cultivated species of the human gut microbiota.</title>
        <authorList>
            <person name="Zou Y."/>
            <person name="Xue W."/>
            <person name="Luo G."/>
        </authorList>
    </citation>
    <scope>NUCLEOTIDE SEQUENCE [LARGE SCALE GENOMIC DNA]</scope>
    <source>
        <strain evidence="4 5">AF31-21AC</strain>
    </source>
</reference>
<dbReference type="InterPro" id="IPR013783">
    <property type="entry name" value="Ig-like_fold"/>
</dbReference>
<evidence type="ECO:0000313" key="5">
    <source>
        <dbReference type="Proteomes" id="UP000283586"/>
    </source>
</evidence>
<gene>
    <name evidence="4" type="ORF">DWZ31_07670</name>
</gene>
<evidence type="ECO:0000259" key="3">
    <source>
        <dbReference type="PROSITE" id="PS50853"/>
    </source>
</evidence>
<feature type="compositionally biased region" description="Acidic residues" evidence="1">
    <location>
        <begin position="157"/>
        <end position="167"/>
    </location>
</feature>
<name>A0A415TW78_9FIRM</name>
<dbReference type="PROSITE" id="PS50853">
    <property type="entry name" value="FN3"/>
    <property type="match status" value="1"/>
</dbReference>
<organism evidence="4 5">
    <name type="scientific">Roseburia intestinalis</name>
    <dbReference type="NCBI Taxonomy" id="166486"/>
    <lineage>
        <taxon>Bacteria</taxon>
        <taxon>Bacillati</taxon>
        <taxon>Bacillota</taxon>
        <taxon>Clostridia</taxon>
        <taxon>Lachnospirales</taxon>
        <taxon>Lachnospiraceae</taxon>
        <taxon>Roseburia</taxon>
    </lineage>
</organism>
<feature type="compositionally biased region" description="Polar residues" evidence="1">
    <location>
        <begin position="141"/>
        <end position="156"/>
    </location>
</feature>
<evidence type="ECO:0000313" key="4">
    <source>
        <dbReference type="EMBL" id="RHN09307.1"/>
    </source>
</evidence>
<feature type="domain" description="Fibronectin type-III" evidence="3">
    <location>
        <begin position="1061"/>
        <end position="1155"/>
    </location>
</feature>
<feature type="compositionally biased region" description="Low complexity" evidence="1">
    <location>
        <begin position="42"/>
        <end position="51"/>
    </location>
</feature>
<feature type="region of interest" description="Disordered" evidence="1">
    <location>
        <begin position="42"/>
        <end position="197"/>
    </location>
</feature>
<feature type="compositionally biased region" description="Basic and acidic residues" evidence="1">
    <location>
        <begin position="56"/>
        <end position="86"/>
    </location>
</feature>
<accession>A0A415TW78</accession>
<feature type="chain" id="PRO_5039586635" description="Fibronectin type-III domain-containing protein" evidence="2">
    <location>
        <begin position="28"/>
        <end position="1155"/>
    </location>
</feature>
<dbReference type="SUPFAM" id="SSF89260">
    <property type="entry name" value="Collagen-binding domain"/>
    <property type="match status" value="6"/>
</dbReference>
<evidence type="ECO:0000256" key="2">
    <source>
        <dbReference type="SAM" id="SignalP"/>
    </source>
</evidence>
<dbReference type="AlphaFoldDB" id="A0A415TW78"/>
<feature type="signal peptide" evidence="2">
    <location>
        <begin position="1"/>
        <end position="27"/>
    </location>
</feature>
<protein>
    <recommendedName>
        <fullName evidence="3">Fibronectin type-III domain-containing protein</fullName>
    </recommendedName>
</protein>
<dbReference type="EMBL" id="QRQN01000007">
    <property type="protein sequence ID" value="RHN09307.1"/>
    <property type="molecule type" value="Genomic_DNA"/>
</dbReference>
<dbReference type="RefSeq" id="WP_118488556.1">
    <property type="nucleotide sequence ID" value="NZ_QRQN01000007.1"/>
</dbReference>